<name>A0A0J9HII5_AJEDA</name>
<dbReference type="Proteomes" id="UP000007802">
    <property type="component" value="Unassembled WGS sequence"/>
</dbReference>
<dbReference type="EMBL" id="GG749542">
    <property type="protein sequence ID" value="KMW68989.1"/>
    <property type="molecule type" value="Genomic_DNA"/>
</dbReference>
<protein>
    <submittedName>
        <fullName evidence="1">Uncharacterized protein</fullName>
    </submittedName>
</protein>
<sequence length="91" mass="11152">KLMKLQVKKNDYLTFQRHFCYLVICYKKLCQSTENVYHDLFLNNLQDYQRLFIKTHLNEFFFTGQELIVNIDIDDLMKQLINHTFKKIITE</sequence>
<proteinExistence type="predicted"/>
<feature type="non-terminal residue" evidence="1">
    <location>
        <position position="1"/>
    </location>
</feature>
<accession>A0A0J9HII5</accession>
<organism evidence="1">
    <name type="scientific">Ajellomyces dermatitidis (strain ATCC 18188 / CBS 674.68)</name>
    <name type="common">Blastomyces dermatitidis</name>
    <dbReference type="NCBI Taxonomy" id="653446"/>
    <lineage>
        <taxon>Eukaryota</taxon>
        <taxon>Fungi</taxon>
        <taxon>Dikarya</taxon>
        <taxon>Ascomycota</taxon>
        <taxon>Pezizomycotina</taxon>
        <taxon>Eurotiomycetes</taxon>
        <taxon>Eurotiomycetidae</taxon>
        <taxon>Onygenales</taxon>
        <taxon>Ajellomycetaceae</taxon>
        <taxon>Blastomyces</taxon>
    </lineage>
</organism>
<dbReference type="AlphaFoldDB" id="A0A0J9HII5"/>
<reference evidence="1" key="1">
    <citation type="submission" date="2010-03" db="EMBL/GenBank/DDBJ databases">
        <title>Annotation of Blastomyces dermatitidis strain ATCC 18188.</title>
        <authorList>
            <consortium name="The Broad Institute Genome Sequencing Platform"/>
            <consortium name="Broad Institute Genome Sequencing Center for Infectious Disease."/>
            <person name="Cuomo C."/>
            <person name="Klein B."/>
            <person name="Sullivan T."/>
            <person name="Heitman J."/>
            <person name="Young S."/>
            <person name="Zeng Q."/>
            <person name="Gargeya S."/>
            <person name="Alvarado L."/>
            <person name="Berlin A.M."/>
            <person name="Chapman S.B."/>
            <person name="Chen Z."/>
            <person name="Freedman E."/>
            <person name="Gellesch M."/>
            <person name="Goldberg J."/>
            <person name="Griggs A."/>
            <person name="Gujja S."/>
            <person name="Heilman E."/>
            <person name="Heiman D."/>
            <person name="Howarth C."/>
            <person name="Mehta T."/>
            <person name="Neiman D."/>
            <person name="Pearson M."/>
            <person name="Roberts A."/>
            <person name="Saif S."/>
            <person name="Shea T."/>
            <person name="Shenoy N."/>
            <person name="Sisk P."/>
            <person name="Stolte C."/>
            <person name="Sykes S."/>
            <person name="White J."/>
            <person name="Yandava C."/>
            <person name="Haas B."/>
            <person name="Nusbaum C."/>
            <person name="Birren B."/>
        </authorList>
    </citation>
    <scope>NUCLEOTIDE SEQUENCE</scope>
    <source>
        <strain evidence="1">ATCC 18188</strain>
    </source>
</reference>
<evidence type="ECO:0000313" key="1">
    <source>
        <dbReference type="EMBL" id="KMW68989.1"/>
    </source>
</evidence>
<gene>
    <name evidence="1" type="ORF">BDDG_13184</name>
</gene>